<feature type="domain" description="OmpR/PhoB-type" evidence="6">
    <location>
        <begin position="16"/>
        <end position="120"/>
    </location>
</feature>
<evidence type="ECO:0000256" key="4">
    <source>
        <dbReference type="ARBA" id="ARBA00023163"/>
    </source>
</evidence>
<dbReference type="PROSITE" id="PS51755">
    <property type="entry name" value="OMPR_PHOB"/>
    <property type="match status" value="1"/>
</dbReference>
<comment type="similarity">
    <text evidence="1">Belongs to the AfsR/DnrI/RedD regulatory family.</text>
</comment>
<dbReference type="Pfam" id="PF03704">
    <property type="entry name" value="BTAD"/>
    <property type="match status" value="1"/>
</dbReference>
<dbReference type="InterPro" id="IPR016032">
    <property type="entry name" value="Sig_transdc_resp-reg_C-effctor"/>
</dbReference>
<dbReference type="SMART" id="SM00862">
    <property type="entry name" value="Trans_reg_C"/>
    <property type="match status" value="1"/>
</dbReference>
<dbReference type="Gene3D" id="1.25.40.10">
    <property type="entry name" value="Tetratricopeptide repeat domain"/>
    <property type="match status" value="2"/>
</dbReference>
<dbReference type="Gene3D" id="3.40.50.300">
    <property type="entry name" value="P-loop containing nucleotide triphosphate hydrolases"/>
    <property type="match status" value="1"/>
</dbReference>
<reference evidence="7 8" key="1">
    <citation type="submission" date="2024-10" db="EMBL/GenBank/DDBJ databases">
        <title>The Natural Products Discovery Center: Release of the First 8490 Sequenced Strains for Exploring Actinobacteria Biosynthetic Diversity.</title>
        <authorList>
            <person name="Kalkreuter E."/>
            <person name="Kautsar S.A."/>
            <person name="Yang D."/>
            <person name="Bader C.D."/>
            <person name="Teijaro C.N."/>
            <person name="Fluegel L."/>
            <person name="Davis C.M."/>
            <person name="Simpson J.R."/>
            <person name="Lauterbach L."/>
            <person name="Steele A.D."/>
            <person name="Gui C."/>
            <person name="Meng S."/>
            <person name="Li G."/>
            <person name="Viehrig K."/>
            <person name="Ye F."/>
            <person name="Su P."/>
            <person name="Kiefer A.F."/>
            <person name="Nichols A."/>
            <person name="Cepeda A.J."/>
            <person name="Yan W."/>
            <person name="Fan B."/>
            <person name="Jiang Y."/>
            <person name="Adhikari A."/>
            <person name="Zheng C.-J."/>
            <person name="Schuster L."/>
            <person name="Cowan T.M."/>
            <person name="Smanski M.J."/>
            <person name="Chevrette M.G."/>
            <person name="De Carvalho L.P.S."/>
            <person name="Shen B."/>
        </authorList>
    </citation>
    <scope>NUCLEOTIDE SEQUENCE [LARGE SCALE GENOMIC DNA]</scope>
    <source>
        <strain evidence="7 8">NPDC050545</strain>
    </source>
</reference>
<evidence type="ECO:0000256" key="1">
    <source>
        <dbReference type="ARBA" id="ARBA00005820"/>
    </source>
</evidence>
<dbReference type="PRINTS" id="PR00364">
    <property type="entry name" value="DISEASERSIST"/>
</dbReference>
<name>A0ABW7YTK8_9ACTN</name>
<dbReference type="InterPro" id="IPR019734">
    <property type="entry name" value="TPR_rpt"/>
</dbReference>
<dbReference type="InterPro" id="IPR051677">
    <property type="entry name" value="AfsR-DnrI-RedD_regulator"/>
</dbReference>
<evidence type="ECO:0000313" key="8">
    <source>
        <dbReference type="Proteomes" id="UP001612741"/>
    </source>
</evidence>
<evidence type="ECO:0000256" key="3">
    <source>
        <dbReference type="ARBA" id="ARBA00023125"/>
    </source>
</evidence>
<dbReference type="CDD" id="cd15831">
    <property type="entry name" value="BTAD"/>
    <property type="match status" value="1"/>
</dbReference>
<dbReference type="SMART" id="SM00028">
    <property type="entry name" value="TPR"/>
    <property type="match status" value="6"/>
</dbReference>
<dbReference type="PANTHER" id="PTHR35807">
    <property type="entry name" value="TRANSCRIPTIONAL REGULATOR REDD-RELATED"/>
    <property type="match status" value="1"/>
</dbReference>
<comment type="caution">
    <text evidence="7">The sequence shown here is derived from an EMBL/GenBank/DDBJ whole genome shotgun (WGS) entry which is preliminary data.</text>
</comment>
<dbReference type="SUPFAM" id="SSF52540">
    <property type="entry name" value="P-loop containing nucleoside triphosphate hydrolases"/>
    <property type="match status" value="1"/>
</dbReference>
<dbReference type="Pfam" id="PF00486">
    <property type="entry name" value="Trans_reg_C"/>
    <property type="match status" value="1"/>
</dbReference>
<dbReference type="Pfam" id="PF13424">
    <property type="entry name" value="TPR_12"/>
    <property type="match status" value="1"/>
</dbReference>
<accession>A0ABW7YTK8</accession>
<organism evidence="7 8">
    <name type="scientific">Nonomuraea typhae</name>
    <dbReference type="NCBI Taxonomy" id="2603600"/>
    <lineage>
        <taxon>Bacteria</taxon>
        <taxon>Bacillati</taxon>
        <taxon>Actinomycetota</taxon>
        <taxon>Actinomycetes</taxon>
        <taxon>Streptosporangiales</taxon>
        <taxon>Streptosporangiaceae</taxon>
        <taxon>Nonomuraea</taxon>
    </lineage>
</organism>
<dbReference type="PANTHER" id="PTHR35807:SF1">
    <property type="entry name" value="TRANSCRIPTIONAL REGULATOR REDD"/>
    <property type="match status" value="1"/>
</dbReference>
<protein>
    <submittedName>
        <fullName evidence="7">BTAD domain-containing putative transcriptional regulator</fullName>
    </submittedName>
</protein>
<keyword evidence="2" id="KW-0805">Transcription regulation</keyword>
<dbReference type="Gene3D" id="1.10.10.10">
    <property type="entry name" value="Winged helix-like DNA-binding domain superfamily/Winged helix DNA-binding domain"/>
    <property type="match status" value="1"/>
</dbReference>
<dbReference type="InterPro" id="IPR005158">
    <property type="entry name" value="BTAD"/>
</dbReference>
<dbReference type="InterPro" id="IPR001867">
    <property type="entry name" value="OmpR/PhoB-type_DNA-bd"/>
</dbReference>
<dbReference type="Proteomes" id="UP001612741">
    <property type="component" value="Unassembled WGS sequence"/>
</dbReference>
<dbReference type="EMBL" id="JBITGY010000004">
    <property type="protein sequence ID" value="MFI6498920.1"/>
    <property type="molecule type" value="Genomic_DNA"/>
</dbReference>
<dbReference type="InterPro" id="IPR036388">
    <property type="entry name" value="WH-like_DNA-bd_sf"/>
</dbReference>
<keyword evidence="3 5" id="KW-0238">DNA-binding</keyword>
<proteinExistence type="inferred from homology"/>
<keyword evidence="4" id="KW-0804">Transcription</keyword>
<sequence>MAADQSTTSNAGAAQGEGDAFSDHLRVGLLGPVLAWRDGSEISLGAAKQRALISALALNADKGLSHPWLIEALWGDDAPETAVQSLYTYVSELRRLLEPARPQRSARLLVSENAGYRLRLDPDRVDAVAFPRRVAQARQLLAAGRHEEALEALESALDMWRGTALTGIPGPYAEAQRTRLEDVRLAALEERAQVLLATWRHEEAVAELASLVKEFPLREKLHSLLMMALYRCGRQAEALEHYTLARRRLVAELAVEPGRDLRGLHERILRGDPALDFAADPLRSSGALPVVPRQLPSDVPDFIGRSAALARLEEMVARPAAAPVVISGMGGVGKTVLAVHFAHLVADQFGDGHLFADLHGFDPVREPTAPGEVLGHWLWALGVSPALIPAELDAKATLFRSLVADKSMIIIVDNARSAGQVRPLLPGSASCLTLVTSRRRLTGLIAREGAGDIGLEAFERAETEALLNALVGGRVAAEPDAVASIVKLTGGLPLAVRIAGARTALGSARTLHGVADRLAADHGLDAFSLAPGDDAADLRAVFSWSFRALGPAAARLFRLIGLHPGPLLTAPAAAALTNSSLAAAHRALDALSEAHLIQESAPGCFRLHDLITAYAVELAEELPPPERAAVTERMLRHYLHTAHAASLLLIPPGGVSPLGPRSSAAPFASREEALDWFRVHLPNLAAAVPLAARTGYDEIAWQLPLVVWEYLLLTKPWTAWLPAYRVALEAAARVGDRSAVAWVQHDLAFAHCDLRRFGEAYVLFQQAHRTRHEIGDRWGRAWSLMGMGVALSGMGRHAEATVCLQPARALFSQVGNTYGESMTLIGLSDACRAMDRYEDALAFAVLALEEHTRQDGQLGMGYALHCAGHACRLLGRDGEAVGYLERALEVRQRVGDRWGRAQTLKVLGELLCEGGQLTIGVDLLHQALRTFSQVSDPLAEDIRAFLAASAAPGC</sequence>
<dbReference type="SUPFAM" id="SSF48452">
    <property type="entry name" value="TPR-like"/>
    <property type="match status" value="2"/>
</dbReference>
<gene>
    <name evidence="7" type="ORF">ACIBG2_16150</name>
</gene>
<evidence type="ECO:0000256" key="2">
    <source>
        <dbReference type="ARBA" id="ARBA00023015"/>
    </source>
</evidence>
<evidence type="ECO:0000256" key="5">
    <source>
        <dbReference type="PROSITE-ProRule" id="PRU01091"/>
    </source>
</evidence>
<evidence type="ECO:0000259" key="6">
    <source>
        <dbReference type="PROSITE" id="PS51755"/>
    </source>
</evidence>
<dbReference type="SUPFAM" id="SSF46894">
    <property type="entry name" value="C-terminal effector domain of the bipartite response regulators"/>
    <property type="match status" value="1"/>
</dbReference>
<keyword evidence="8" id="KW-1185">Reference proteome</keyword>
<dbReference type="InterPro" id="IPR011990">
    <property type="entry name" value="TPR-like_helical_dom_sf"/>
</dbReference>
<dbReference type="SMART" id="SM01043">
    <property type="entry name" value="BTAD"/>
    <property type="match status" value="1"/>
</dbReference>
<feature type="DNA-binding region" description="OmpR/PhoB-type" evidence="5">
    <location>
        <begin position="16"/>
        <end position="120"/>
    </location>
</feature>
<evidence type="ECO:0000313" key="7">
    <source>
        <dbReference type="EMBL" id="MFI6498920.1"/>
    </source>
</evidence>
<dbReference type="InterPro" id="IPR027417">
    <property type="entry name" value="P-loop_NTPase"/>
</dbReference>
<dbReference type="RefSeq" id="WP_397082153.1">
    <property type="nucleotide sequence ID" value="NZ_JBITGY010000004.1"/>
</dbReference>